<evidence type="ECO:0008006" key="3">
    <source>
        <dbReference type="Google" id="ProtNLM"/>
    </source>
</evidence>
<dbReference type="Proteomes" id="UP001369082">
    <property type="component" value="Unassembled WGS sequence"/>
</dbReference>
<name>A0ABU9GQR3_9GAMM</name>
<dbReference type="RefSeq" id="WP_341597764.1">
    <property type="nucleotide sequence ID" value="NZ_JBAKAZ010000027.1"/>
</dbReference>
<evidence type="ECO:0000313" key="1">
    <source>
        <dbReference type="EMBL" id="MEL0629660.1"/>
    </source>
</evidence>
<dbReference type="EMBL" id="JBAKAZ010000027">
    <property type="protein sequence ID" value="MEL0629660.1"/>
    <property type="molecule type" value="Genomic_DNA"/>
</dbReference>
<gene>
    <name evidence="1" type="ORF">V6256_08565</name>
</gene>
<protein>
    <recommendedName>
        <fullName evidence="3">IS1 family transposase</fullName>
    </recommendedName>
</protein>
<evidence type="ECO:0000313" key="2">
    <source>
        <dbReference type="Proteomes" id="UP001369082"/>
    </source>
</evidence>
<organism evidence="1 2">
    <name type="scientific">Psychromonas aquatilis</name>
    <dbReference type="NCBI Taxonomy" id="2005072"/>
    <lineage>
        <taxon>Bacteria</taxon>
        <taxon>Pseudomonadati</taxon>
        <taxon>Pseudomonadota</taxon>
        <taxon>Gammaproteobacteria</taxon>
        <taxon>Alteromonadales</taxon>
        <taxon>Psychromonadaceae</taxon>
        <taxon>Psychromonas</taxon>
    </lineage>
</organism>
<sequence length="453" mass="52685">MFSLRKDFNSCKTVSCKNFGVVESEDYIYKSKRLGFLSLECKACGSNPPWVNNELIANLIEEKLSFHFSRKITHCKHCYRYFFFNEKNTAQLHGFTPAGTQRLKCNSCERIYSLGKHKNIDAMRSVLSTIVDNLDINNAIKKTGLSSRLYYFYLEKLAILLTNYSRLKEQDKIPRDYIGLQTEGKIIHLNHQRGFYTLMTSEANSGYILLQSTNLTKQSLPPQDIYNSKEDTIIKDTPADNVQDKLTYHYQQTLQRKHFECLLIGELKPIKHCNLVYPNKLVYVHFSLLRGFVKQSQRYRHYIELESSIRAAALMSASPEIKEARADVFYYLPFSNTQKILNNTKIGWWNDRWFSFKLGAYSPITKVLDDAPAFDLKQTDNLKCYYNYLEKHLNKGLNSFNTIANFSEILRVLFNFCQQREGKSTAMALALSEHTLTPMELLDEAIHLTDHLY</sequence>
<accession>A0ABU9GQR3</accession>
<comment type="caution">
    <text evidence="1">The sequence shown here is derived from an EMBL/GenBank/DDBJ whole genome shotgun (WGS) entry which is preliminary data.</text>
</comment>
<proteinExistence type="predicted"/>
<keyword evidence="2" id="KW-1185">Reference proteome</keyword>
<reference evidence="1 2" key="1">
    <citation type="submission" date="2024-02" db="EMBL/GenBank/DDBJ databases">
        <title>Bacteria isolated from the canopy kelp, Nereocystis luetkeana.</title>
        <authorList>
            <person name="Pfister C.A."/>
            <person name="Younker I.T."/>
            <person name="Light S.H."/>
        </authorList>
    </citation>
    <scope>NUCLEOTIDE SEQUENCE [LARGE SCALE GENOMIC DNA]</scope>
    <source>
        <strain evidence="1 2">TI.1.05</strain>
    </source>
</reference>